<reference evidence="10 11" key="1">
    <citation type="submission" date="2018-11" db="EMBL/GenBank/DDBJ databases">
        <authorList>
            <person name="Li F."/>
        </authorList>
    </citation>
    <scope>NUCLEOTIDE SEQUENCE [LARGE SCALE GENOMIC DNA]</scope>
    <source>
        <strain evidence="10 11">Gsoil 818</strain>
    </source>
</reference>
<organism evidence="10 11">
    <name type="scientific">Nocardioides pocheonensis</name>
    <dbReference type="NCBI Taxonomy" id="661485"/>
    <lineage>
        <taxon>Bacteria</taxon>
        <taxon>Bacillati</taxon>
        <taxon>Actinomycetota</taxon>
        <taxon>Actinomycetes</taxon>
        <taxon>Propionibacteriales</taxon>
        <taxon>Nocardioidaceae</taxon>
        <taxon>Nocardioides</taxon>
    </lineage>
</organism>
<dbReference type="InterPro" id="IPR036038">
    <property type="entry name" value="Aminotransferase-like"/>
</dbReference>
<keyword evidence="5" id="KW-0289">Folate biosynthesis</keyword>
<accession>A0A3N0GM40</accession>
<dbReference type="EC" id="4.1.3.38" evidence="8"/>
<comment type="catalytic activity">
    <reaction evidence="9">
        <text>4-amino-4-deoxychorismate = 4-aminobenzoate + pyruvate + H(+)</text>
        <dbReference type="Rhea" id="RHEA:16201"/>
        <dbReference type="ChEBI" id="CHEBI:15361"/>
        <dbReference type="ChEBI" id="CHEBI:15378"/>
        <dbReference type="ChEBI" id="CHEBI:17836"/>
        <dbReference type="ChEBI" id="CHEBI:58406"/>
        <dbReference type="EC" id="4.1.3.38"/>
    </reaction>
</comment>
<keyword evidence="4" id="KW-0663">Pyridoxal phosphate</keyword>
<evidence type="ECO:0000256" key="7">
    <source>
        <dbReference type="ARBA" id="ARBA00035633"/>
    </source>
</evidence>
<dbReference type="Pfam" id="PF01063">
    <property type="entry name" value="Aminotran_4"/>
    <property type="match status" value="1"/>
</dbReference>
<dbReference type="InterPro" id="IPR001544">
    <property type="entry name" value="Aminotrans_IV"/>
</dbReference>
<dbReference type="PANTHER" id="PTHR42743">
    <property type="entry name" value="AMINO-ACID AMINOTRANSFERASE"/>
    <property type="match status" value="1"/>
</dbReference>
<comment type="pathway">
    <text evidence="7">Cofactor biosynthesis; tetrahydrofolate biosynthesis; 4-aminobenzoate from chorismate: step 2/2.</text>
</comment>
<evidence type="ECO:0000256" key="3">
    <source>
        <dbReference type="ARBA" id="ARBA00011738"/>
    </source>
</evidence>
<gene>
    <name evidence="10" type="ORF">EFL26_15840</name>
</gene>
<dbReference type="AlphaFoldDB" id="A0A3N0GM40"/>
<evidence type="ECO:0000256" key="6">
    <source>
        <dbReference type="ARBA" id="ARBA00023239"/>
    </source>
</evidence>
<dbReference type="InterPro" id="IPR017824">
    <property type="entry name" value="Aminodeoxychorismate_lyase_IV"/>
</dbReference>
<dbReference type="CDD" id="cd01559">
    <property type="entry name" value="ADCL_like"/>
    <property type="match status" value="1"/>
</dbReference>
<dbReference type="GO" id="GO:0030170">
    <property type="term" value="F:pyridoxal phosphate binding"/>
    <property type="evidence" value="ECO:0007669"/>
    <property type="project" value="InterPro"/>
</dbReference>
<dbReference type="OrthoDB" id="9805628at2"/>
<evidence type="ECO:0000256" key="1">
    <source>
        <dbReference type="ARBA" id="ARBA00001933"/>
    </source>
</evidence>
<dbReference type="GO" id="GO:0005829">
    <property type="term" value="C:cytosol"/>
    <property type="evidence" value="ECO:0007669"/>
    <property type="project" value="TreeGrafter"/>
</dbReference>
<dbReference type="GO" id="GO:0008696">
    <property type="term" value="F:4-amino-4-deoxychorismate lyase activity"/>
    <property type="evidence" value="ECO:0007669"/>
    <property type="project" value="UniProtKB-EC"/>
</dbReference>
<protein>
    <recommendedName>
        <fullName evidence="8">aminodeoxychorismate lyase</fullName>
        <ecNumber evidence="8">4.1.3.38</ecNumber>
    </recommendedName>
</protein>
<dbReference type="Gene3D" id="3.20.10.10">
    <property type="entry name" value="D-amino Acid Aminotransferase, subunit A, domain 2"/>
    <property type="match status" value="1"/>
</dbReference>
<evidence type="ECO:0000256" key="2">
    <source>
        <dbReference type="ARBA" id="ARBA00009320"/>
    </source>
</evidence>
<comment type="subunit">
    <text evidence="3">Homodimer.</text>
</comment>
<dbReference type="PANTHER" id="PTHR42743:SF11">
    <property type="entry name" value="AMINODEOXYCHORISMATE LYASE"/>
    <property type="match status" value="1"/>
</dbReference>
<dbReference type="GO" id="GO:0046656">
    <property type="term" value="P:folic acid biosynthetic process"/>
    <property type="evidence" value="ECO:0007669"/>
    <property type="project" value="UniProtKB-KW"/>
</dbReference>
<evidence type="ECO:0000313" key="10">
    <source>
        <dbReference type="EMBL" id="RNM13286.1"/>
    </source>
</evidence>
<keyword evidence="11" id="KW-1185">Reference proteome</keyword>
<dbReference type="Gene3D" id="3.30.470.10">
    <property type="match status" value="1"/>
</dbReference>
<proteinExistence type="inferred from homology"/>
<comment type="cofactor">
    <cofactor evidence="1">
        <name>pyridoxal 5'-phosphate</name>
        <dbReference type="ChEBI" id="CHEBI:597326"/>
    </cofactor>
</comment>
<dbReference type="SUPFAM" id="SSF56752">
    <property type="entry name" value="D-aminoacid aminotransferase-like PLP-dependent enzymes"/>
    <property type="match status" value="1"/>
</dbReference>
<dbReference type="InterPro" id="IPR050571">
    <property type="entry name" value="Class-IV_PLP-Dep_Aminotrnsfr"/>
</dbReference>
<keyword evidence="6 10" id="KW-0456">Lyase</keyword>
<evidence type="ECO:0000256" key="8">
    <source>
        <dbReference type="ARBA" id="ARBA00035676"/>
    </source>
</evidence>
<evidence type="ECO:0000256" key="9">
    <source>
        <dbReference type="ARBA" id="ARBA00049529"/>
    </source>
</evidence>
<comment type="similarity">
    <text evidence="2">Belongs to the class-IV pyridoxal-phosphate-dependent aminotransferase family.</text>
</comment>
<evidence type="ECO:0000313" key="11">
    <source>
        <dbReference type="Proteomes" id="UP000279994"/>
    </source>
</evidence>
<sequence>MRVWFNGSLLDDPRDSVLRVDDHGITVGDGVFETMKVLDGRPFALTRHLERLAASAAGLGLPAPDPEHVRSGVEAVLDGTALPLGRLRITYTAGPAPLGSGRGDGPASLIVVADPMEPAPESTAILRVPWVRNERGALVGLKTTSYAENVVALARARESGASEAIFANTVGNLCEGTGSNIGYVIGGEARTPSLASGCLAGVTRALLLEWCDVVEVDEPIGVLDEAEEVFLVSTTRDVQPVHRLDDRGLETPGPVTSKLQETWAARAAESIDP</sequence>
<dbReference type="EMBL" id="RJSF01000041">
    <property type="protein sequence ID" value="RNM13286.1"/>
    <property type="molecule type" value="Genomic_DNA"/>
</dbReference>
<dbReference type="InterPro" id="IPR043132">
    <property type="entry name" value="BCAT-like_C"/>
</dbReference>
<name>A0A3N0GM40_9ACTN</name>
<dbReference type="RefSeq" id="WP_123223888.1">
    <property type="nucleotide sequence ID" value="NZ_RJSF01000041.1"/>
</dbReference>
<dbReference type="Proteomes" id="UP000279994">
    <property type="component" value="Unassembled WGS sequence"/>
</dbReference>
<comment type="caution">
    <text evidence="10">The sequence shown here is derived from an EMBL/GenBank/DDBJ whole genome shotgun (WGS) entry which is preliminary data.</text>
</comment>
<evidence type="ECO:0000256" key="4">
    <source>
        <dbReference type="ARBA" id="ARBA00022898"/>
    </source>
</evidence>
<dbReference type="InterPro" id="IPR043131">
    <property type="entry name" value="BCAT-like_N"/>
</dbReference>
<evidence type="ECO:0000256" key="5">
    <source>
        <dbReference type="ARBA" id="ARBA00022909"/>
    </source>
</evidence>